<protein>
    <submittedName>
        <fullName evidence="2">Prepilin-type N-terminal cleavage/methylation domain-containing protein</fullName>
    </submittedName>
</protein>
<dbReference type="Pfam" id="PF07963">
    <property type="entry name" value="N_methyl"/>
    <property type="match status" value="1"/>
</dbReference>
<sequence length="155" mass="16155">MKRAGGFSLVELMITVALLGVLVMIAGPFTAAWSNSAQLRDAEGHLNQGLGRAKAHALRNRYGMIDSQPAALLCLGQDRRLSLHEAASASTPASCSSPQIWSAQMPERVSVQSNGTAFACLAFDAKGRPAALSGCSTSQTFALTAGSDNVSVTFN</sequence>
<keyword evidence="3" id="KW-1185">Reference proteome</keyword>
<dbReference type="RefSeq" id="WP_205349956.1">
    <property type="nucleotide sequence ID" value="NZ_JAFEUP010000006.1"/>
</dbReference>
<dbReference type="SUPFAM" id="SSF54523">
    <property type="entry name" value="Pili subunits"/>
    <property type="match status" value="1"/>
</dbReference>
<evidence type="ECO:0000256" key="1">
    <source>
        <dbReference type="SAM" id="Phobius"/>
    </source>
</evidence>
<dbReference type="InterPro" id="IPR045584">
    <property type="entry name" value="Pilin-like"/>
</dbReference>
<comment type="caution">
    <text evidence="2">The sequence shown here is derived from an EMBL/GenBank/DDBJ whole genome shotgun (WGS) entry which is preliminary data.</text>
</comment>
<dbReference type="Gene3D" id="3.30.700.10">
    <property type="entry name" value="Glycoprotein, Type 4 Pilin"/>
    <property type="match status" value="1"/>
</dbReference>
<accession>A0ABS2IJB5</accession>
<dbReference type="InterPro" id="IPR012902">
    <property type="entry name" value="N_methyl_site"/>
</dbReference>
<name>A0ABS2IJB5_9GAMM</name>
<dbReference type="Proteomes" id="UP000717995">
    <property type="component" value="Unassembled WGS sequence"/>
</dbReference>
<keyword evidence="1" id="KW-1133">Transmembrane helix</keyword>
<proteinExistence type="predicted"/>
<evidence type="ECO:0000313" key="3">
    <source>
        <dbReference type="Proteomes" id="UP000717995"/>
    </source>
</evidence>
<dbReference type="NCBIfam" id="TIGR02532">
    <property type="entry name" value="IV_pilin_GFxxxE"/>
    <property type="match status" value="1"/>
</dbReference>
<feature type="transmembrane region" description="Helical" evidence="1">
    <location>
        <begin position="12"/>
        <end position="33"/>
    </location>
</feature>
<dbReference type="EMBL" id="JAFEUP010000006">
    <property type="protein sequence ID" value="MBM7062773.1"/>
    <property type="molecule type" value="Genomic_DNA"/>
</dbReference>
<dbReference type="PROSITE" id="PS00409">
    <property type="entry name" value="PROKAR_NTER_METHYL"/>
    <property type="match status" value="1"/>
</dbReference>
<reference evidence="2 3" key="1">
    <citation type="submission" date="2021-02" db="EMBL/GenBank/DDBJ databases">
        <authorList>
            <person name="Lee D.-H."/>
        </authorList>
    </citation>
    <scope>NUCLEOTIDE SEQUENCE [LARGE SCALE GENOMIC DNA]</scope>
    <source>
        <strain evidence="2 3">UL073</strain>
    </source>
</reference>
<evidence type="ECO:0000313" key="2">
    <source>
        <dbReference type="EMBL" id="MBM7062773.1"/>
    </source>
</evidence>
<gene>
    <name evidence="2" type="ORF">JQX08_18830</name>
</gene>
<keyword evidence="1" id="KW-0472">Membrane</keyword>
<keyword evidence="1" id="KW-0812">Transmembrane</keyword>
<organism evidence="2 3">
    <name type="scientific">Zestomonas insulae</name>
    <dbReference type="NCBI Taxonomy" id="2809017"/>
    <lineage>
        <taxon>Bacteria</taxon>
        <taxon>Pseudomonadati</taxon>
        <taxon>Pseudomonadota</taxon>
        <taxon>Gammaproteobacteria</taxon>
        <taxon>Pseudomonadales</taxon>
        <taxon>Pseudomonadaceae</taxon>
        <taxon>Zestomonas</taxon>
    </lineage>
</organism>